<reference evidence="1 2" key="1">
    <citation type="submission" date="2016-10" db="EMBL/GenBank/DDBJ databases">
        <authorList>
            <person name="de Groot N.N."/>
        </authorList>
    </citation>
    <scope>NUCLEOTIDE SEQUENCE [LARGE SCALE GENOMIC DNA]</scope>
    <source>
        <strain evidence="1 2">CGMCC 1.7031</strain>
    </source>
</reference>
<dbReference type="OrthoDB" id="1121673at2"/>
<gene>
    <name evidence="1" type="ORF">SAMN02927903_02917</name>
</gene>
<dbReference type="Proteomes" id="UP000199354">
    <property type="component" value="Unassembled WGS sequence"/>
</dbReference>
<keyword evidence="2" id="KW-1185">Reference proteome</keyword>
<protein>
    <recommendedName>
        <fullName evidence="3">Metallo-peptidase family M12B Reprolysin-like</fullName>
    </recommendedName>
</protein>
<accession>A0A1G5JU07</accession>
<dbReference type="STRING" id="490189.SAMN02927903_02917"/>
<name>A0A1G5JU07_9FLAO</name>
<dbReference type="RefSeq" id="WP_091145777.1">
    <property type="nucleotide sequence ID" value="NZ_FMVF01000016.1"/>
</dbReference>
<dbReference type="AlphaFoldDB" id="A0A1G5JU07"/>
<evidence type="ECO:0000313" key="2">
    <source>
        <dbReference type="Proteomes" id="UP000199354"/>
    </source>
</evidence>
<dbReference type="GO" id="GO:0008237">
    <property type="term" value="F:metallopeptidase activity"/>
    <property type="evidence" value="ECO:0007669"/>
    <property type="project" value="InterPro"/>
</dbReference>
<proteinExistence type="predicted"/>
<evidence type="ECO:0000313" key="1">
    <source>
        <dbReference type="EMBL" id="SCY91932.1"/>
    </source>
</evidence>
<dbReference type="SUPFAM" id="SSF55486">
    <property type="entry name" value="Metalloproteases ('zincins'), catalytic domain"/>
    <property type="match status" value="1"/>
</dbReference>
<dbReference type="InterPro" id="IPR024079">
    <property type="entry name" value="MetalloPept_cat_dom_sf"/>
</dbReference>
<dbReference type="EMBL" id="FMVF01000016">
    <property type="protein sequence ID" value="SCY91932.1"/>
    <property type="molecule type" value="Genomic_DNA"/>
</dbReference>
<dbReference type="PROSITE" id="PS51257">
    <property type="entry name" value="PROKAR_LIPOPROTEIN"/>
    <property type="match status" value="1"/>
</dbReference>
<dbReference type="Gene3D" id="3.40.390.10">
    <property type="entry name" value="Collagenase (Catalytic Domain)"/>
    <property type="match status" value="1"/>
</dbReference>
<evidence type="ECO:0008006" key="3">
    <source>
        <dbReference type="Google" id="ProtNLM"/>
    </source>
</evidence>
<organism evidence="1 2">
    <name type="scientific">Flavobacterium caeni</name>
    <dbReference type="NCBI Taxonomy" id="490189"/>
    <lineage>
        <taxon>Bacteria</taxon>
        <taxon>Pseudomonadati</taxon>
        <taxon>Bacteroidota</taxon>
        <taxon>Flavobacteriia</taxon>
        <taxon>Flavobacteriales</taxon>
        <taxon>Flavobacteriaceae</taxon>
        <taxon>Flavobacterium</taxon>
    </lineage>
</organism>
<sequence length="255" mass="27453">MKLNSLLALGLIFAMLGCSKDDDGTIVNGIDRTPNLQATGSSAHDFLSDSRYRSLVIEVFYVDGFRPQTQTLTNLKNFMQARLHKPDGITIIETQIASPGLAPYDINEVAQLESAIRTKYNAGNILTMYLFFADGGTATDTASQFILGSAYRNTSFVMYETNIHNSSGGVGQPSRVGLETTVILHELGHLLGLVNLGSPMQTPHEDGAHPKHCTNENCLMFWEAGGSGILGMMIGGNLPQLDADCLADLQANGGR</sequence>